<dbReference type="SUPFAM" id="SSF56300">
    <property type="entry name" value="Metallo-dependent phosphatases"/>
    <property type="match status" value="1"/>
</dbReference>
<keyword evidence="6" id="KW-1185">Reference proteome</keyword>
<dbReference type="Gene3D" id="3.60.21.10">
    <property type="match status" value="1"/>
</dbReference>
<dbReference type="SUPFAM" id="SSF55816">
    <property type="entry name" value="5'-nucleotidase (syn. UDP-sugar hydrolase), C-terminal domain"/>
    <property type="match status" value="1"/>
</dbReference>
<dbReference type="Gene3D" id="3.90.780.10">
    <property type="entry name" value="5'-Nucleotidase, C-terminal domain"/>
    <property type="match status" value="1"/>
</dbReference>
<dbReference type="InterPro" id="IPR004843">
    <property type="entry name" value="Calcineurin-like_PHP"/>
</dbReference>
<dbReference type="InterPro" id="IPR029052">
    <property type="entry name" value="Metallo-depent_PP-like"/>
</dbReference>
<dbReference type="InterPro" id="IPR006179">
    <property type="entry name" value="5_nucleotidase/apyrase"/>
</dbReference>
<evidence type="ECO:0000313" key="5">
    <source>
        <dbReference type="EMBL" id="MFI2233276.1"/>
    </source>
</evidence>
<dbReference type="RefSeq" id="WP_397065384.1">
    <property type="nucleotide sequence ID" value="NZ_JBIRYL010000012.1"/>
</dbReference>
<dbReference type="InterPro" id="IPR008334">
    <property type="entry name" value="5'-Nucleotdase_C"/>
</dbReference>
<dbReference type="EMBL" id="JBIRYL010000012">
    <property type="protein sequence ID" value="MFI2233276.1"/>
    <property type="molecule type" value="Genomic_DNA"/>
</dbReference>
<evidence type="ECO:0000259" key="4">
    <source>
        <dbReference type="Pfam" id="PF02872"/>
    </source>
</evidence>
<dbReference type="PRINTS" id="PR01607">
    <property type="entry name" value="APYRASEFAMLY"/>
</dbReference>
<keyword evidence="1" id="KW-0732">Signal</keyword>
<evidence type="ECO:0000313" key="6">
    <source>
        <dbReference type="Proteomes" id="UP001611494"/>
    </source>
</evidence>
<reference evidence="5 6" key="1">
    <citation type="submission" date="2024-10" db="EMBL/GenBank/DDBJ databases">
        <title>The Natural Products Discovery Center: Release of the First 8490 Sequenced Strains for Exploring Actinobacteria Biosynthetic Diversity.</title>
        <authorList>
            <person name="Kalkreuter E."/>
            <person name="Kautsar S.A."/>
            <person name="Yang D."/>
            <person name="Bader C.D."/>
            <person name="Teijaro C.N."/>
            <person name="Fluegel L."/>
            <person name="Davis C.M."/>
            <person name="Simpson J.R."/>
            <person name="Lauterbach L."/>
            <person name="Steele A.D."/>
            <person name="Gui C."/>
            <person name="Meng S."/>
            <person name="Li G."/>
            <person name="Viehrig K."/>
            <person name="Ye F."/>
            <person name="Su P."/>
            <person name="Kiefer A.F."/>
            <person name="Nichols A."/>
            <person name="Cepeda A.J."/>
            <person name="Yan W."/>
            <person name="Fan B."/>
            <person name="Jiang Y."/>
            <person name="Adhikari A."/>
            <person name="Zheng C.-J."/>
            <person name="Schuster L."/>
            <person name="Cowan T.M."/>
            <person name="Smanski M.J."/>
            <person name="Chevrette M.G."/>
            <person name="De Carvalho L.P.S."/>
            <person name="Shen B."/>
        </authorList>
    </citation>
    <scope>NUCLEOTIDE SEQUENCE [LARGE SCALE GENOMIC DNA]</scope>
    <source>
        <strain evidence="5 6">NPDC019377</strain>
    </source>
</reference>
<keyword evidence="2" id="KW-0378">Hydrolase</keyword>
<keyword evidence="2" id="KW-0547">Nucleotide-binding</keyword>
<dbReference type="InterPro" id="IPR036907">
    <property type="entry name" value="5'-Nucleotdase_C_sf"/>
</dbReference>
<gene>
    <name evidence="5" type="ORF">ACH49Z_25850</name>
</gene>
<dbReference type="Pfam" id="PF00149">
    <property type="entry name" value="Metallophos"/>
    <property type="match status" value="1"/>
</dbReference>
<evidence type="ECO:0000256" key="1">
    <source>
        <dbReference type="ARBA" id="ARBA00022729"/>
    </source>
</evidence>
<feature type="domain" description="Calcineurin-like phosphoesterase" evidence="3">
    <location>
        <begin position="58"/>
        <end position="301"/>
    </location>
</feature>
<accession>A0ABW7W3B0</accession>
<evidence type="ECO:0000259" key="3">
    <source>
        <dbReference type="Pfam" id="PF00149"/>
    </source>
</evidence>
<feature type="domain" description="5'-Nucleotidase C-terminal" evidence="4">
    <location>
        <begin position="371"/>
        <end position="525"/>
    </location>
</feature>
<dbReference type="PANTHER" id="PTHR11575">
    <property type="entry name" value="5'-NUCLEOTIDASE-RELATED"/>
    <property type="match status" value="1"/>
</dbReference>
<evidence type="ECO:0000256" key="2">
    <source>
        <dbReference type="RuleBase" id="RU362119"/>
    </source>
</evidence>
<proteinExistence type="inferred from homology"/>
<name>A0ABW7W3B0_9NOCA</name>
<comment type="similarity">
    <text evidence="2">Belongs to the 5'-nucleotidase family.</text>
</comment>
<comment type="caution">
    <text evidence="5">The sequence shown here is derived from an EMBL/GenBank/DDBJ whole genome shotgun (WGS) entry which is preliminary data.</text>
</comment>
<dbReference type="Pfam" id="PF02872">
    <property type="entry name" value="5_nucleotid_C"/>
    <property type="match status" value="1"/>
</dbReference>
<dbReference type="Proteomes" id="UP001611494">
    <property type="component" value="Unassembled WGS sequence"/>
</dbReference>
<protein>
    <submittedName>
        <fullName evidence="5">Bifunctional metallophosphatase/5'-nucleotidase</fullName>
    </submittedName>
</protein>
<organism evidence="5 6">
    <name type="scientific">Nocardia testacea</name>
    <dbReference type="NCBI Taxonomy" id="248551"/>
    <lineage>
        <taxon>Bacteria</taxon>
        <taxon>Bacillati</taxon>
        <taxon>Actinomycetota</taxon>
        <taxon>Actinomycetes</taxon>
        <taxon>Mycobacteriales</taxon>
        <taxon>Nocardiaceae</taxon>
        <taxon>Nocardia</taxon>
    </lineage>
</organism>
<dbReference type="PANTHER" id="PTHR11575:SF24">
    <property type="entry name" value="5'-NUCLEOTIDASE"/>
    <property type="match status" value="1"/>
</dbReference>
<sequence length="560" mass="58040">MSVLRRAAAGCAAGLSLVLPVACTGPGEPIPAPPGVIPLVSTGDLPAAESGEVHLFGFNDLHGHLEPPEASNGLVGEYTAGGAAYLATHLDRLRAAYPDSAVLSAGDNIGASPLVSSLFHDEPTVTFLNDAGVAASAVGNHELDHGVRELARLSEGGCAADGCSPGAPFEGADFDFLAANLTNARGELPPEVRPWTMIEIGGHKIGVVGTVTPDTVNLVFPEGIRGYTFGDQADAINEYVPAMKQAGAETVVALVHDGGAQGTPAESTDYNGCADIGPEVPDLAARTDPAVQVLFTAHSHQSYICEFDGKVVTQGASYGRLITDVTLRFADGKVSASAVNRVVTRDVEPDPWVTGLIDFYSGRAAPRAERVVGTATTPLPRTGATGESPLGAVIADAMLEVTGGPARAVAAFMNPGGVRADIDPGPITYGAIHETQPFGNQVVTVTLTGRQILDLLEQQWDNESKPAILSVAGISYAYDDSAAPGKKVVDDSVRIGGQPVNEVATYRVSTNNFLAAGGDGFTVFTRGTDTTVGPTDLDALETYLRERGPVATPEQRVERR</sequence>